<keyword evidence="3" id="KW-1185">Reference proteome</keyword>
<accession>A0ABN2W621</accession>
<gene>
    <name evidence="2" type="ORF">GCM10009821_27620</name>
</gene>
<dbReference type="Proteomes" id="UP001501480">
    <property type="component" value="Unassembled WGS sequence"/>
</dbReference>
<proteinExistence type="predicted"/>
<feature type="region of interest" description="Disordered" evidence="1">
    <location>
        <begin position="1"/>
        <end position="36"/>
    </location>
</feature>
<comment type="caution">
    <text evidence="2">The sequence shown here is derived from an EMBL/GenBank/DDBJ whole genome shotgun (WGS) entry which is preliminary data.</text>
</comment>
<protein>
    <submittedName>
        <fullName evidence="2">Uncharacterized protein</fullName>
    </submittedName>
</protein>
<name>A0ABN2W621_9ACTN</name>
<organism evidence="2 3">
    <name type="scientific">Aeromicrobium halocynthiae</name>
    <dbReference type="NCBI Taxonomy" id="560557"/>
    <lineage>
        <taxon>Bacteria</taxon>
        <taxon>Bacillati</taxon>
        <taxon>Actinomycetota</taxon>
        <taxon>Actinomycetes</taxon>
        <taxon>Propionibacteriales</taxon>
        <taxon>Nocardioidaceae</taxon>
        <taxon>Aeromicrobium</taxon>
    </lineage>
</organism>
<evidence type="ECO:0000313" key="2">
    <source>
        <dbReference type="EMBL" id="GAA2084682.1"/>
    </source>
</evidence>
<dbReference type="EMBL" id="BAAAPY010000013">
    <property type="protein sequence ID" value="GAA2084682.1"/>
    <property type="molecule type" value="Genomic_DNA"/>
</dbReference>
<evidence type="ECO:0000313" key="3">
    <source>
        <dbReference type="Proteomes" id="UP001501480"/>
    </source>
</evidence>
<evidence type="ECO:0000256" key="1">
    <source>
        <dbReference type="SAM" id="MobiDB-lite"/>
    </source>
</evidence>
<sequence length="146" mass="15902">MVTGTARSVVGWADKPLTRPGSPAAPEEGNAMNPKSPTTVPFLPDDVTHLTVYSTAAIRPRRTARRTPAWTDPDVRAVRRATKTWLRHYEGLHPGHGYAVPVREVLAALRRDPRVTTHAAVVMANALNTDAIEVVTQRSHTIKAAS</sequence>
<reference evidence="2 3" key="1">
    <citation type="journal article" date="2019" name="Int. J. Syst. Evol. Microbiol.">
        <title>The Global Catalogue of Microorganisms (GCM) 10K type strain sequencing project: providing services to taxonomists for standard genome sequencing and annotation.</title>
        <authorList>
            <consortium name="The Broad Institute Genomics Platform"/>
            <consortium name="The Broad Institute Genome Sequencing Center for Infectious Disease"/>
            <person name="Wu L."/>
            <person name="Ma J."/>
        </authorList>
    </citation>
    <scope>NUCLEOTIDE SEQUENCE [LARGE SCALE GENOMIC DNA]</scope>
    <source>
        <strain evidence="2 3">JCM 15749</strain>
    </source>
</reference>